<organism evidence="1 2">
    <name type="scientific">Psilocybe cubensis</name>
    <name type="common">Psychedelic mushroom</name>
    <name type="synonym">Stropharia cubensis</name>
    <dbReference type="NCBI Taxonomy" id="181762"/>
    <lineage>
        <taxon>Eukaryota</taxon>
        <taxon>Fungi</taxon>
        <taxon>Dikarya</taxon>
        <taxon>Basidiomycota</taxon>
        <taxon>Agaricomycotina</taxon>
        <taxon>Agaricomycetes</taxon>
        <taxon>Agaricomycetidae</taxon>
        <taxon>Agaricales</taxon>
        <taxon>Agaricineae</taxon>
        <taxon>Strophariaceae</taxon>
        <taxon>Psilocybe</taxon>
    </lineage>
</organism>
<dbReference type="Proteomes" id="UP000664032">
    <property type="component" value="Unassembled WGS sequence"/>
</dbReference>
<dbReference type="EMBL" id="JAFIQS020000006">
    <property type="protein sequence ID" value="KAH9480448.1"/>
    <property type="molecule type" value="Genomic_DNA"/>
</dbReference>
<accession>A0ACB8GY51</accession>
<reference evidence="1" key="1">
    <citation type="submission" date="2021-10" db="EMBL/GenBank/DDBJ databases">
        <title>Psilocybe cubensis genome.</title>
        <authorList>
            <person name="Mckernan K.J."/>
            <person name="Crawford S."/>
            <person name="Trippe A."/>
            <person name="Kane L.T."/>
            <person name="Mclaughlin S."/>
        </authorList>
    </citation>
    <scope>NUCLEOTIDE SEQUENCE</scope>
    <source>
        <strain evidence="1">MGC-MH-2018</strain>
    </source>
</reference>
<sequence>MALPSEVVNQAFCVVSALDGGHITAPEDLFITNPVPDYSNRITLPSLCFLIQHSTNGHKFLFDLGIPPNLDSYPPAVQKMIANPSTSVDATHHCVDSLAKGNTRPEDIDYVCISHIHWDHTGDPSAFTKATFISNEAVRPFLAEGYPTKPDAAHFSDLYPMDRTRFLDFTECPTIGPFPRGHDFYGDGSLYIIDSPGHLPGHINVLARTSPDGAWIYLAGDSTHHWKIITGESSIKVGAPWDPTWCLHIDKNLAEKHIDHIRELLKISRVRVLIAHELDWYADNKGGSVFWPGSIPSL</sequence>
<evidence type="ECO:0000313" key="2">
    <source>
        <dbReference type="Proteomes" id="UP000664032"/>
    </source>
</evidence>
<comment type="caution">
    <text evidence="1">The sequence shown here is derived from an EMBL/GenBank/DDBJ whole genome shotgun (WGS) entry which is preliminary data.</text>
</comment>
<keyword evidence="1" id="KW-0503">Monooxygenase</keyword>
<name>A0ACB8GY51_PSICU</name>
<keyword evidence="1" id="KW-0560">Oxidoreductase</keyword>
<proteinExistence type="predicted"/>
<evidence type="ECO:0000313" key="1">
    <source>
        <dbReference type="EMBL" id="KAH9480448.1"/>
    </source>
</evidence>
<keyword evidence="2" id="KW-1185">Reference proteome</keyword>
<gene>
    <name evidence="1" type="ORF">JR316_0007048</name>
</gene>
<protein>
    <submittedName>
        <fullName evidence="1">Cytochrome P450 monooxygenase mpaDE</fullName>
    </submittedName>
</protein>